<comment type="catalytic activity">
    <reaction evidence="3">
        <text>[protein]-L-glutamate 5-O-methyl ester + H2O = L-glutamyl-[protein] + methanol + H(+)</text>
        <dbReference type="Rhea" id="RHEA:23236"/>
        <dbReference type="Rhea" id="RHEA-COMP:10208"/>
        <dbReference type="Rhea" id="RHEA-COMP:10311"/>
        <dbReference type="ChEBI" id="CHEBI:15377"/>
        <dbReference type="ChEBI" id="CHEBI:15378"/>
        <dbReference type="ChEBI" id="CHEBI:17790"/>
        <dbReference type="ChEBI" id="CHEBI:29973"/>
        <dbReference type="ChEBI" id="CHEBI:82795"/>
        <dbReference type="EC" id="3.1.1.61"/>
    </reaction>
</comment>
<dbReference type="GO" id="GO:0008984">
    <property type="term" value="F:protein-glutamate methylesterase activity"/>
    <property type="evidence" value="ECO:0007669"/>
    <property type="project" value="UniProtKB-EC"/>
</dbReference>
<evidence type="ECO:0000313" key="7">
    <source>
        <dbReference type="Proteomes" id="UP000292445"/>
    </source>
</evidence>
<dbReference type="Gene3D" id="3.40.50.180">
    <property type="entry name" value="Methylesterase CheB, C-terminal domain"/>
    <property type="match status" value="1"/>
</dbReference>
<evidence type="ECO:0000256" key="3">
    <source>
        <dbReference type="ARBA" id="ARBA00048267"/>
    </source>
</evidence>
<dbReference type="Pfam" id="PF01339">
    <property type="entry name" value="CheB_methylest"/>
    <property type="match status" value="1"/>
</dbReference>
<dbReference type="RefSeq" id="WP_130358126.1">
    <property type="nucleotide sequence ID" value="NZ_SGXC01000002.1"/>
</dbReference>
<dbReference type="OrthoDB" id="9791760at2"/>
<keyword evidence="1 4" id="KW-0378">Hydrolase</keyword>
<feature type="active site" evidence="4">
    <location>
        <position position="129"/>
    </location>
</feature>
<dbReference type="PANTHER" id="PTHR42872">
    <property type="entry name" value="PROTEIN-GLUTAMATE METHYLESTERASE/PROTEIN-GLUTAMINE GLUTAMINASE"/>
    <property type="match status" value="1"/>
</dbReference>
<dbReference type="EMBL" id="SGXC01000002">
    <property type="protein sequence ID" value="RZS80352.1"/>
    <property type="molecule type" value="Genomic_DNA"/>
</dbReference>
<dbReference type="Proteomes" id="UP000292445">
    <property type="component" value="Unassembled WGS sequence"/>
</dbReference>
<name>A0A4Q7NBI8_9BURK</name>
<evidence type="ECO:0000259" key="5">
    <source>
        <dbReference type="PROSITE" id="PS50122"/>
    </source>
</evidence>
<feature type="active site" evidence="4">
    <location>
        <position position="36"/>
    </location>
</feature>
<feature type="domain" description="CheB-type methylesterase" evidence="5">
    <location>
        <begin position="1"/>
        <end position="180"/>
    </location>
</feature>
<dbReference type="SUPFAM" id="SSF52738">
    <property type="entry name" value="Methylesterase CheB, C-terminal domain"/>
    <property type="match status" value="1"/>
</dbReference>
<accession>A0A4Q7NBI8</accession>
<keyword evidence="4" id="KW-0145">Chemotaxis</keyword>
<organism evidence="6 7">
    <name type="scientific">Pigmentiphaga kullae</name>
    <dbReference type="NCBI Taxonomy" id="151784"/>
    <lineage>
        <taxon>Bacteria</taxon>
        <taxon>Pseudomonadati</taxon>
        <taxon>Pseudomonadota</taxon>
        <taxon>Betaproteobacteria</taxon>
        <taxon>Burkholderiales</taxon>
        <taxon>Alcaligenaceae</taxon>
        <taxon>Pigmentiphaga</taxon>
    </lineage>
</organism>
<evidence type="ECO:0000313" key="6">
    <source>
        <dbReference type="EMBL" id="RZS80352.1"/>
    </source>
</evidence>
<dbReference type="CDD" id="cd16433">
    <property type="entry name" value="CheB"/>
    <property type="match status" value="1"/>
</dbReference>
<dbReference type="GO" id="GO:0006935">
    <property type="term" value="P:chemotaxis"/>
    <property type="evidence" value="ECO:0007669"/>
    <property type="project" value="UniProtKB-UniRule"/>
</dbReference>
<comment type="caution">
    <text evidence="6">The sequence shown here is derived from an EMBL/GenBank/DDBJ whole genome shotgun (WGS) entry which is preliminary data.</text>
</comment>
<dbReference type="InterPro" id="IPR035909">
    <property type="entry name" value="CheB_C"/>
</dbReference>
<evidence type="ECO:0000256" key="1">
    <source>
        <dbReference type="ARBA" id="ARBA00022801"/>
    </source>
</evidence>
<keyword evidence="7" id="KW-1185">Reference proteome</keyword>
<dbReference type="PROSITE" id="PS50122">
    <property type="entry name" value="CHEB"/>
    <property type="match status" value="1"/>
</dbReference>
<dbReference type="PANTHER" id="PTHR42872:SF6">
    <property type="entry name" value="PROTEIN-GLUTAMATE METHYLESTERASE_PROTEIN-GLUTAMINE GLUTAMINASE"/>
    <property type="match status" value="1"/>
</dbReference>
<gene>
    <name evidence="6" type="ORF">EV675_2952</name>
</gene>
<reference evidence="6 7" key="1">
    <citation type="submission" date="2019-02" db="EMBL/GenBank/DDBJ databases">
        <title>Genomic Encyclopedia of Type Strains, Phase IV (KMG-IV): sequencing the most valuable type-strain genomes for metagenomic binning, comparative biology and taxonomic classification.</title>
        <authorList>
            <person name="Goeker M."/>
        </authorList>
    </citation>
    <scope>NUCLEOTIDE SEQUENCE [LARGE SCALE GENOMIC DNA]</scope>
    <source>
        <strain evidence="6 7">K24</strain>
    </source>
</reference>
<sequence length="186" mass="19816">MELVAIGCSTGGLRALQVLLRALAPCPRTAFVVVIHTASADADSLCQLLARDTPMPVQEAQERAPVLPGVLHVAPPGYHLLIGRDQYFYLNVDPKVCFVRPSIDVLFESAAEAYRHRMAGVILTGANDDGARGLRCVRQRAGIALVQDPEEAEASSMPEAALSLAGADHCLALADIASELNRMCLS</sequence>
<dbReference type="EC" id="3.1.1.61" evidence="2"/>
<feature type="active site" evidence="4">
    <location>
        <position position="9"/>
    </location>
</feature>
<dbReference type="GO" id="GO:0000156">
    <property type="term" value="F:phosphorelay response regulator activity"/>
    <property type="evidence" value="ECO:0007669"/>
    <property type="project" value="InterPro"/>
</dbReference>
<evidence type="ECO:0000256" key="2">
    <source>
        <dbReference type="ARBA" id="ARBA00039140"/>
    </source>
</evidence>
<proteinExistence type="predicted"/>
<protein>
    <recommendedName>
        <fullName evidence="2">protein-glutamate methylesterase</fullName>
        <ecNumber evidence="2">3.1.1.61</ecNumber>
    </recommendedName>
</protein>
<dbReference type="AlphaFoldDB" id="A0A4Q7NBI8"/>
<dbReference type="InterPro" id="IPR000673">
    <property type="entry name" value="Sig_transdc_resp-reg_Me-estase"/>
</dbReference>
<evidence type="ECO:0000256" key="4">
    <source>
        <dbReference type="PROSITE-ProRule" id="PRU00050"/>
    </source>
</evidence>
<dbReference type="GO" id="GO:0005737">
    <property type="term" value="C:cytoplasm"/>
    <property type="evidence" value="ECO:0007669"/>
    <property type="project" value="InterPro"/>
</dbReference>